<dbReference type="PROSITE" id="PS50943">
    <property type="entry name" value="HTH_CROC1"/>
    <property type="match status" value="1"/>
</dbReference>
<gene>
    <name evidence="2" type="ORF">ACFQU8_12195</name>
</gene>
<dbReference type="EMBL" id="JBHTGR010000057">
    <property type="protein sequence ID" value="MFC7747947.1"/>
    <property type="molecule type" value="Genomic_DNA"/>
</dbReference>
<evidence type="ECO:0000259" key="1">
    <source>
        <dbReference type="PROSITE" id="PS50943"/>
    </source>
</evidence>
<dbReference type="SMART" id="SM00530">
    <property type="entry name" value="HTH_XRE"/>
    <property type="match status" value="1"/>
</dbReference>
<feature type="domain" description="HTH cro/C1-type" evidence="1">
    <location>
        <begin position="16"/>
        <end position="71"/>
    </location>
</feature>
<reference evidence="3" key="1">
    <citation type="journal article" date="2019" name="Int. J. Syst. Evol. Microbiol.">
        <title>The Global Catalogue of Microorganisms (GCM) 10K type strain sequencing project: providing services to taxonomists for standard genome sequencing and annotation.</title>
        <authorList>
            <consortium name="The Broad Institute Genomics Platform"/>
            <consortium name="The Broad Institute Genome Sequencing Center for Infectious Disease"/>
            <person name="Wu L."/>
            <person name="Ma J."/>
        </authorList>
    </citation>
    <scope>NUCLEOTIDE SEQUENCE [LARGE SCALE GENOMIC DNA]</scope>
    <source>
        <strain evidence="3">JCM 30234</strain>
    </source>
</reference>
<accession>A0ABW2V017</accession>
<comment type="caution">
    <text evidence="2">The sequence shown here is derived from an EMBL/GenBank/DDBJ whole genome shotgun (WGS) entry which is preliminary data.</text>
</comment>
<evidence type="ECO:0000313" key="2">
    <source>
        <dbReference type="EMBL" id="MFC7747947.1"/>
    </source>
</evidence>
<dbReference type="RefSeq" id="WP_382360603.1">
    <property type="nucleotide sequence ID" value="NZ_JBHTGR010000057.1"/>
</dbReference>
<dbReference type="Gene3D" id="1.10.260.40">
    <property type="entry name" value="lambda repressor-like DNA-binding domains"/>
    <property type="match status" value="1"/>
</dbReference>
<dbReference type="CDD" id="cd00093">
    <property type="entry name" value="HTH_XRE"/>
    <property type="match status" value="1"/>
</dbReference>
<name>A0ABW2V017_9BACI</name>
<evidence type="ECO:0000313" key="3">
    <source>
        <dbReference type="Proteomes" id="UP001596620"/>
    </source>
</evidence>
<sequence>MNLNLKGETTMIKSNLKELLHSRDISIREFSRRIGYRYESVRQLYQGNNDRIPVPLVERICKELNCDVGDLFTYIPS</sequence>
<dbReference type="InterPro" id="IPR001387">
    <property type="entry name" value="Cro/C1-type_HTH"/>
</dbReference>
<protein>
    <submittedName>
        <fullName evidence="2">Helix-turn-helix domain-containing protein</fullName>
    </submittedName>
</protein>
<dbReference type="InterPro" id="IPR010982">
    <property type="entry name" value="Lambda_DNA-bd_dom_sf"/>
</dbReference>
<keyword evidence="3" id="KW-1185">Reference proteome</keyword>
<organism evidence="2 3">
    <name type="scientific">Lentibacillus kimchii</name>
    <dbReference type="NCBI Taxonomy" id="1542911"/>
    <lineage>
        <taxon>Bacteria</taxon>
        <taxon>Bacillati</taxon>
        <taxon>Bacillota</taxon>
        <taxon>Bacilli</taxon>
        <taxon>Bacillales</taxon>
        <taxon>Bacillaceae</taxon>
        <taxon>Lentibacillus</taxon>
    </lineage>
</organism>
<dbReference type="SUPFAM" id="SSF47413">
    <property type="entry name" value="lambda repressor-like DNA-binding domains"/>
    <property type="match status" value="1"/>
</dbReference>
<dbReference type="Proteomes" id="UP001596620">
    <property type="component" value="Unassembled WGS sequence"/>
</dbReference>
<proteinExistence type="predicted"/>
<dbReference type="Pfam" id="PF13443">
    <property type="entry name" value="HTH_26"/>
    <property type="match status" value="1"/>
</dbReference>